<name>A0A543HV80_9MICO</name>
<evidence type="ECO:0000256" key="1">
    <source>
        <dbReference type="SAM" id="Phobius"/>
    </source>
</evidence>
<feature type="transmembrane region" description="Helical" evidence="1">
    <location>
        <begin position="242"/>
        <end position="261"/>
    </location>
</feature>
<accession>A0A543HV80</accession>
<feature type="transmembrane region" description="Helical" evidence="1">
    <location>
        <begin position="88"/>
        <end position="109"/>
    </location>
</feature>
<feature type="transmembrane region" description="Helical" evidence="1">
    <location>
        <begin position="57"/>
        <end position="76"/>
    </location>
</feature>
<feature type="transmembrane region" description="Helical" evidence="1">
    <location>
        <begin position="376"/>
        <end position="397"/>
    </location>
</feature>
<keyword evidence="1" id="KW-0812">Transmembrane</keyword>
<organism evidence="2 3">
    <name type="scientific">Humibacillus xanthopallidus</name>
    <dbReference type="NCBI Taxonomy" id="412689"/>
    <lineage>
        <taxon>Bacteria</taxon>
        <taxon>Bacillati</taxon>
        <taxon>Actinomycetota</taxon>
        <taxon>Actinomycetes</taxon>
        <taxon>Micrococcales</taxon>
        <taxon>Intrasporangiaceae</taxon>
        <taxon>Humibacillus</taxon>
    </lineage>
</organism>
<feature type="transmembrane region" description="Helical" evidence="1">
    <location>
        <begin position="273"/>
        <end position="291"/>
    </location>
</feature>
<evidence type="ECO:0008006" key="4">
    <source>
        <dbReference type="Google" id="ProtNLM"/>
    </source>
</evidence>
<evidence type="ECO:0000313" key="2">
    <source>
        <dbReference type="EMBL" id="TQM62212.1"/>
    </source>
</evidence>
<feature type="transmembrane region" description="Helical" evidence="1">
    <location>
        <begin position="297"/>
        <end position="318"/>
    </location>
</feature>
<feature type="transmembrane region" description="Helical" evidence="1">
    <location>
        <begin position="325"/>
        <end position="344"/>
    </location>
</feature>
<dbReference type="OrthoDB" id="3243277at2"/>
<gene>
    <name evidence="2" type="ORF">FBY41_2241</name>
</gene>
<protein>
    <recommendedName>
        <fullName evidence="4">Na+/glutamate symporter</fullName>
    </recommendedName>
</protein>
<comment type="caution">
    <text evidence="2">The sequence shown here is derived from an EMBL/GenBank/DDBJ whole genome shotgun (WGS) entry which is preliminary data.</text>
</comment>
<sequence>MNPVLAFVVVMLVWTISDFVAKKTKSLLSSLFVASIIFLIGFLTGIFPEDLLASSSLLALAGVVVGFIIVHLGTMISLDDFKKQWKTFLIGVATVIGIGVALLVAGLIFGSRITGSVADGYAQALDFVVAGTGALSGGTISVLIVQEAALGVGLTSIAIFPVLIAALQGLIGFPLTSILLRREAARLKADYRAGSLVLPEADDPAASDSSKLPSALRTTAGTLFVVGVVVLLSLGINNLTDGILNTFVVALLFGIALRTTGVFKPSVLSGIDSLGLMMIAIMILVFGPLATVKPSDVSALAFPLLLAFLFGIVGIAGFSALVGKLLGYSIPMSVAIGLTSLYGFPGTMILSQEAAKGAGESPEEVAAIEHEILPKMIVAGFSTVTITSVIVTSIIAARIGMS</sequence>
<dbReference type="Proteomes" id="UP000316747">
    <property type="component" value="Unassembled WGS sequence"/>
</dbReference>
<evidence type="ECO:0000313" key="3">
    <source>
        <dbReference type="Proteomes" id="UP000316747"/>
    </source>
</evidence>
<feature type="transmembrane region" description="Helical" evidence="1">
    <location>
        <begin position="215"/>
        <end position="236"/>
    </location>
</feature>
<keyword evidence="3" id="KW-1185">Reference proteome</keyword>
<feature type="transmembrane region" description="Helical" evidence="1">
    <location>
        <begin position="157"/>
        <end position="180"/>
    </location>
</feature>
<dbReference type="InterPro" id="IPR049576">
    <property type="entry name" value="HDC-like"/>
</dbReference>
<dbReference type="AlphaFoldDB" id="A0A543HV80"/>
<keyword evidence="1" id="KW-1133">Transmembrane helix</keyword>
<proteinExistence type="predicted"/>
<dbReference type="EMBL" id="VFPM01000002">
    <property type="protein sequence ID" value="TQM62212.1"/>
    <property type="molecule type" value="Genomic_DNA"/>
</dbReference>
<reference evidence="2 3" key="1">
    <citation type="submission" date="2019-06" db="EMBL/GenBank/DDBJ databases">
        <title>Genome sequencing of plant associated microbes to promote plant fitness in Sorghum bicolor and Oryza sativa.</title>
        <authorList>
            <person name="Coleman-Derr D."/>
        </authorList>
    </citation>
    <scope>NUCLEOTIDE SEQUENCE [LARGE SCALE GENOMIC DNA]</scope>
    <source>
        <strain evidence="2 3">KV-663</strain>
    </source>
</reference>
<dbReference type="CDD" id="cd21416">
    <property type="entry name" value="HDC_protein"/>
    <property type="match status" value="1"/>
</dbReference>
<feature type="transmembrane region" description="Helical" evidence="1">
    <location>
        <begin position="27"/>
        <end position="45"/>
    </location>
</feature>
<feature type="transmembrane region" description="Helical" evidence="1">
    <location>
        <begin position="121"/>
        <end position="145"/>
    </location>
</feature>
<keyword evidence="1" id="KW-0472">Membrane</keyword>